<organism evidence="2 3">
    <name type="scientific">Rhododendron griersonianum</name>
    <dbReference type="NCBI Taxonomy" id="479676"/>
    <lineage>
        <taxon>Eukaryota</taxon>
        <taxon>Viridiplantae</taxon>
        <taxon>Streptophyta</taxon>
        <taxon>Embryophyta</taxon>
        <taxon>Tracheophyta</taxon>
        <taxon>Spermatophyta</taxon>
        <taxon>Magnoliopsida</taxon>
        <taxon>eudicotyledons</taxon>
        <taxon>Gunneridae</taxon>
        <taxon>Pentapetalae</taxon>
        <taxon>asterids</taxon>
        <taxon>Ericales</taxon>
        <taxon>Ericaceae</taxon>
        <taxon>Ericoideae</taxon>
        <taxon>Rhodoreae</taxon>
        <taxon>Rhododendron</taxon>
    </lineage>
</organism>
<dbReference type="AlphaFoldDB" id="A0AAV6HQP0"/>
<evidence type="ECO:0000313" key="3">
    <source>
        <dbReference type="Proteomes" id="UP000823749"/>
    </source>
</evidence>
<dbReference type="InterPro" id="IPR040344">
    <property type="entry name" value="At3g17950-like"/>
</dbReference>
<evidence type="ECO:0000256" key="1">
    <source>
        <dbReference type="SAM" id="MobiDB-lite"/>
    </source>
</evidence>
<reference evidence="2 3" key="1">
    <citation type="submission" date="2020-08" db="EMBL/GenBank/DDBJ databases">
        <title>Plant Genome Project.</title>
        <authorList>
            <person name="Zhang R.-G."/>
        </authorList>
    </citation>
    <scope>NUCLEOTIDE SEQUENCE [LARGE SCALE GENOMIC DNA]</scope>
    <source>
        <strain evidence="2">WSP0</strain>
        <tissue evidence="2">Leaf</tissue>
    </source>
</reference>
<protein>
    <submittedName>
        <fullName evidence="2">Uncharacterized protein</fullName>
    </submittedName>
</protein>
<sequence>MDSNSSSKPTSEFQEQDQEKERREEEKEEILVSALRIKAPSTTSLGEFTADGEGDDTCTTPTSVDQRIPLILSCPPAPRKPKSAKRKAADSRRIRLDFSREVEALFPLSVIADFGEPQLLLATYLSMAHQEEGWPLGLQPLNGRAGLVRSHEYLFGSTSFHTLLSASATSSTDFSSDLDTQSTGSFFHDNSTTLGTLMGVSAIGTNLRDLIPRRSSSSSAAAAKGRPRPSEVIPGVKKKKAQLRCKTSWCFSLCPKYNTDARIANPSDNPTSLAQFLASERRAADGNHNFIYGPDGLALAQPVVEPNSLFVNGCVAPPRSSPMLGLGLVENGDKGCGVPFLLYCVCGQDHPLN</sequence>
<dbReference type="Proteomes" id="UP000823749">
    <property type="component" value="Chromosome 13"/>
</dbReference>
<proteinExistence type="predicted"/>
<accession>A0AAV6HQP0</accession>
<feature type="compositionally biased region" description="Polar residues" evidence="1">
    <location>
        <begin position="1"/>
        <end position="11"/>
    </location>
</feature>
<comment type="caution">
    <text evidence="2">The sequence shown here is derived from an EMBL/GenBank/DDBJ whole genome shotgun (WGS) entry which is preliminary data.</text>
</comment>
<feature type="region of interest" description="Disordered" evidence="1">
    <location>
        <begin position="214"/>
        <end position="235"/>
    </location>
</feature>
<dbReference type="EMBL" id="JACTNZ010000013">
    <property type="protein sequence ID" value="KAG5515312.1"/>
    <property type="molecule type" value="Genomic_DNA"/>
</dbReference>
<feature type="compositionally biased region" description="Low complexity" evidence="1">
    <location>
        <begin position="214"/>
        <end position="224"/>
    </location>
</feature>
<keyword evidence="3" id="KW-1185">Reference proteome</keyword>
<dbReference type="PANTHER" id="PTHR33544:SF5">
    <property type="entry name" value="DUF4005 DOMAIN-CONTAINING PROTEIN"/>
    <property type="match status" value="1"/>
</dbReference>
<feature type="region of interest" description="Disordered" evidence="1">
    <location>
        <begin position="42"/>
        <end position="62"/>
    </location>
</feature>
<evidence type="ECO:0000313" key="2">
    <source>
        <dbReference type="EMBL" id="KAG5515312.1"/>
    </source>
</evidence>
<name>A0AAV6HQP0_9ERIC</name>
<gene>
    <name evidence="2" type="ORF">RHGRI_036377</name>
</gene>
<feature type="region of interest" description="Disordered" evidence="1">
    <location>
        <begin position="1"/>
        <end position="28"/>
    </location>
</feature>
<dbReference type="PANTHER" id="PTHR33544">
    <property type="entry name" value="DUF4005 DOMAIN-CONTAINING PROTEIN-RELATED"/>
    <property type="match status" value="1"/>
</dbReference>